<evidence type="ECO:0000313" key="1">
    <source>
        <dbReference type="EMBL" id="KAF2472263.1"/>
    </source>
</evidence>
<gene>
    <name evidence="1" type="ORF">BDR25DRAFT_353964</name>
</gene>
<evidence type="ECO:0000313" key="2">
    <source>
        <dbReference type="Proteomes" id="UP000799755"/>
    </source>
</evidence>
<accession>A0ACB6QZ08</accession>
<protein>
    <submittedName>
        <fullName evidence="1">Uncharacterized protein</fullName>
    </submittedName>
</protein>
<reference evidence="1" key="1">
    <citation type="journal article" date="2020" name="Stud. Mycol.">
        <title>101 Dothideomycetes genomes: a test case for predicting lifestyles and emergence of pathogens.</title>
        <authorList>
            <person name="Haridas S."/>
            <person name="Albert R."/>
            <person name="Binder M."/>
            <person name="Bloem J."/>
            <person name="Labutti K."/>
            <person name="Salamov A."/>
            <person name="Andreopoulos B."/>
            <person name="Baker S."/>
            <person name="Barry K."/>
            <person name="Bills G."/>
            <person name="Bluhm B."/>
            <person name="Cannon C."/>
            <person name="Castanera R."/>
            <person name="Culley D."/>
            <person name="Daum C."/>
            <person name="Ezra D."/>
            <person name="Gonzalez J."/>
            <person name="Henrissat B."/>
            <person name="Kuo A."/>
            <person name="Liang C."/>
            <person name="Lipzen A."/>
            <person name="Lutzoni F."/>
            <person name="Magnuson J."/>
            <person name="Mondo S."/>
            <person name="Nolan M."/>
            <person name="Ohm R."/>
            <person name="Pangilinan J."/>
            <person name="Park H.-J."/>
            <person name="Ramirez L."/>
            <person name="Alfaro M."/>
            <person name="Sun H."/>
            <person name="Tritt A."/>
            <person name="Yoshinaga Y."/>
            <person name="Zwiers L.-H."/>
            <person name="Turgeon B."/>
            <person name="Goodwin S."/>
            <person name="Spatafora J."/>
            <person name="Crous P."/>
            <person name="Grigoriev I."/>
        </authorList>
    </citation>
    <scope>NUCLEOTIDE SEQUENCE</scope>
    <source>
        <strain evidence="1">ATCC 200398</strain>
    </source>
</reference>
<proteinExistence type="predicted"/>
<keyword evidence="2" id="KW-1185">Reference proteome</keyword>
<name>A0ACB6QZ08_9PLEO</name>
<organism evidence="1 2">
    <name type="scientific">Lindgomyces ingoldianus</name>
    <dbReference type="NCBI Taxonomy" id="673940"/>
    <lineage>
        <taxon>Eukaryota</taxon>
        <taxon>Fungi</taxon>
        <taxon>Dikarya</taxon>
        <taxon>Ascomycota</taxon>
        <taxon>Pezizomycotina</taxon>
        <taxon>Dothideomycetes</taxon>
        <taxon>Pleosporomycetidae</taxon>
        <taxon>Pleosporales</taxon>
        <taxon>Lindgomycetaceae</taxon>
        <taxon>Lindgomyces</taxon>
    </lineage>
</organism>
<dbReference type="Proteomes" id="UP000799755">
    <property type="component" value="Unassembled WGS sequence"/>
</dbReference>
<comment type="caution">
    <text evidence="1">The sequence shown here is derived from an EMBL/GenBank/DDBJ whole genome shotgun (WGS) entry which is preliminary data.</text>
</comment>
<dbReference type="EMBL" id="MU003503">
    <property type="protein sequence ID" value="KAF2472263.1"/>
    <property type="molecule type" value="Genomic_DNA"/>
</dbReference>
<sequence>MKEIFVGKLLVQFGEAAGTAGQFAGGLGLEVQIGSPRVHEELALARDQMYSDNSYAFRGTQRRHGKPWVRRSWLAFALAGRPRTTSRSWLSAGLIMRAVEAGAGANILSLQDIEAQHPLSSTREVGCSSQDDDMLPLTRRYFHGPVADSHKSGRPSSRRPGVPAKGGADASQHEKKCRDGTEPLACNLRREGSWSRHRFSVRSRHPFLLPSRRVQAVSPVSSGQLALSQSPVLCPFGVFYSIHYNFPCMVLDLAKLLRQPPHHPHPSHIPPSSAFFGGHSRQMNLQHRRALRIISHPSNLKGSFHLARQSLAKGFTHGYAQSVVAGVSQNNPLASFHSQDRFRKTSAQKQQHAFASTSTTGAVKAAAHADHQDSGLAAYYAAWQKHQRVEDKEWSQFQFRKLIEWKPQSTVPKSQAESKEASVAIEESAEPVPPRAGVSRAYSTSTVDDFKKVVRDEKAEEVALAQVDEAIAQEAAKFKAEVEVAVPPVEQENLSPVEEARSESPATVSDTLVDSTTLSRTDSNFAASVSDVDTYTEQLQKLAEQRHYAEIPAIFESMLVSGVKPSVSSYNVLLSAAINLPKTKHQVVPKALDVYSDMLRRRVVPNIATYTSLIELLSVRSLEVVSMKQGLEEKRVRYGGMEEEGRFMLHSNETEFDILSEDGSLSIAVKLFDAAVSAEAGRDLSEKTYRLLVTACAEGERVEDMVRIYAHMESRHVVPAADMFVPMIHAFGKIGDLKSAVECYDEYKALAISHDKGEINVSRKDNDVYAALIRAYTICGRHEGGQKFLSKIESALVAPEDITSVRDIVSLKAFLPEWLKNDSFQEAFVHAADMLSPQARHIAMAAICIKAADKNVMDVATEAFDALPAEVDLSRPAMAMGAMHIRNGNIEAADVFWRMLELSPTKPDFIEPTAMHSIALIGSGHAERGLRQGRQMFARIRDSQAASNQAKMEIVEHIDEAVEVIGHFMIRRSIILPPRASMELMWSMIENGGLVTPVAHHLLAGMGPEAIAQLSFEDITLLMQIQSGIILNDAEVDVSHAARFAHLLEVIASTGSPVNKSTASLVEKVLVKLDRGDLQHRWYNYKHPAPEPIYSPAAFTAYPAQTAPVPAASTFEDSYDPYAATTDNKGSVTITELLEKTHGRSASHLNEALMKFKNMRRAGRHPRFFTYAKLINAAAKEDRLNLAHDILNLAKQDVPLLPQYRIVRYGWVTILDAMVAACLTTGQRSLAAQYHQDLLDMGAAPSANTFGLYITTLKESTKTFDEATEAVKIFLRAKAEGVEPSSFLYNALIGKLGKARRIDDCLFYFSEMRNLGIRPTSVTYGTIVNALCRVSDEKFAEELFEEMESMPNYKPRPAPYHSMMQFFLTTKRDRSKVLAYYDRMRSKRIEPTTHTYKLLIDTYATLEPVDMEAAERVLEQIRQAGAVPEAVHYSSLVHAKGCVLHDMEGARKLFDTILADSRVRPQACLYQALFEAMVANHQISDTQPILSDMKARHVEMTPYIANSLIHGWALAHDIEKAKAIYDSVSKDKREPSTYEAMTRAFMAVEDRASAMAVVNEGLSRGYPAAVAGKILELLLTTLLPPRFNHRGSIIIYLTERNETISFVHHFLVIWCVQLGQLSFVTRRGPCLSVFQKSLFQQNGISLTHHAFHNRKRAGGVLNMWQARAYMAISIGSAWHGAGLSLMAYLGHCLALALTELCVFTRLPNETRFCVRAQDRVVVLSEGYGMVHPTVSVDDVGKLKLTNVPLDQPSKNRKTETLGLPAEERRRTRFGILSLYFVKPKTNVEAILNVRLRLVTSASFGVWEGYVDVFENFNSRRRLERICGGERLRSGKASLYDKESLVLVYNCTLILGPSDYAYVNVIQV</sequence>